<sequence>MDLIFALNAAQTGNAQPLTSDSSGGYCKGFALNLASIPRKKILRAARYTARAMTTVPEGKMIDEESFIVYQNGNIEYDLVDLDEEILPGESEPMTTAKTVAHVSWYLLHKWQTAMCFTHRKDMDVVVFSGRDLDAMLDIVIKGDQAEVLSAINGIGKAKIGELDRRF</sequence>
<proteinExistence type="predicted"/>
<reference evidence="1 2" key="1">
    <citation type="journal article" date="2012" name="PLoS Pathog.">
        <title>Diverse lifestyles and strategies of plant pathogenesis encoded in the genomes of eighteen Dothideomycetes fungi.</title>
        <authorList>
            <person name="Ohm R.A."/>
            <person name="Feau N."/>
            <person name="Henrissat B."/>
            <person name="Schoch C.L."/>
            <person name="Horwitz B.A."/>
            <person name="Barry K.W."/>
            <person name="Condon B.J."/>
            <person name="Copeland A.C."/>
            <person name="Dhillon B."/>
            <person name="Glaser F."/>
            <person name="Hesse C.N."/>
            <person name="Kosti I."/>
            <person name="LaButti K."/>
            <person name="Lindquist E.A."/>
            <person name="Lucas S."/>
            <person name="Salamov A.A."/>
            <person name="Bradshaw R.E."/>
            <person name="Ciuffetti L."/>
            <person name="Hamelin R.C."/>
            <person name="Kema G.H.J."/>
            <person name="Lawrence C."/>
            <person name="Scott J.A."/>
            <person name="Spatafora J.W."/>
            <person name="Turgeon B.G."/>
            <person name="de Wit P.J.G.M."/>
            <person name="Zhong S."/>
            <person name="Goodwin S.B."/>
            <person name="Grigoriev I.V."/>
        </authorList>
    </citation>
    <scope>NUCLEOTIDE SEQUENCE [LARGE SCALE GENOMIC DNA]</scope>
    <source>
        <strain evidence="2">C5 / ATCC 48332 / race O</strain>
    </source>
</reference>
<dbReference type="Proteomes" id="UP000016936">
    <property type="component" value="Unassembled WGS sequence"/>
</dbReference>
<organism evidence="1 2">
    <name type="scientific">Cochliobolus heterostrophus (strain C5 / ATCC 48332 / race O)</name>
    <name type="common">Southern corn leaf blight fungus</name>
    <name type="synonym">Bipolaris maydis</name>
    <dbReference type="NCBI Taxonomy" id="701091"/>
    <lineage>
        <taxon>Eukaryota</taxon>
        <taxon>Fungi</taxon>
        <taxon>Dikarya</taxon>
        <taxon>Ascomycota</taxon>
        <taxon>Pezizomycotina</taxon>
        <taxon>Dothideomycetes</taxon>
        <taxon>Pleosporomycetidae</taxon>
        <taxon>Pleosporales</taxon>
        <taxon>Pleosporineae</taxon>
        <taxon>Pleosporaceae</taxon>
        <taxon>Bipolaris</taxon>
    </lineage>
</organism>
<dbReference type="HOGENOM" id="CLU_1594368_0_0_1"/>
<dbReference type="EMBL" id="KB445584">
    <property type="protein sequence ID" value="EMD86729.1"/>
    <property type="molecule type" value="Genomic_DNA"/>
</dbReference>
<evidence type="ECO:0000313" key="2">
    <source>
        <dbReference type="Proteomes" id="UP000016936"/>
    </source>
</evidence>
<evidence type="ECO:0000313" key="1">
    <source>
        <dbReference type="EMBL" id="EMD86729.1"/>
    </source>
</evidence>
<reference evidence="2" key="2">
    <citation type="journal article" date="2013" name="PLoS Genet.">
        <title>Comparative genome structure, secondary metabolite, and effector coding capacity across Cochliobolus pathogens.</title>
        <authorList>
            <person name="Condon B.J."/>
            <person name="Leng Y."/>
            <person name="Wu D."/>
            <person name="Bushley K.E."/>
            <person name="Ohm R.A."/>
            <person name="Otillar R."/>
            <person name="Martin J."/>
            <person name="Schackwitz W."/>
            <person name="Grimwood J."/>
            <person name="MohdZainudin N."/>
            <person name="Xue C."/>
            <person name="Wang R."/>
            <person name="Manning V.A."/>
            <person name="Dhillon B."/>
            <person name="Tu Z.J."/>
            <person name="Steffenson B.J."/>
            <person name="Salamov A."/>
            <person name="Sun H."/>
            <person name="Lowry S."/>
            <person name="LaButti K."/>
            <person name="Han J."/>
            <person name="Copeland A."/>
            <person name="Lindquist E."/>
            <person name="Barry K."/>
            <person name="Schmutz J."/>
            <person name="Baker S.E."/>
            <person name="Ciuffetti L.M."/>
            <person name="Grigoriev I.V."/>
            <person name="Zhong S."/>
            <person name="Turgeon B.G."/>
        </authorList>
    </citation>
    <scope>NUCLEOTIDE SEQUENCE [LARGE SCALE GENOMIC DNA]</scope>
    <source>
        <strain evidence="2">C5 / ATCC 48332 / race O</strain>
    </source>
</reference>
<accession>M2TJS0</accession>
<name>M2TJS0_COCH5</name>
<keyword evidence="2" id="KW-1185">Reference proteome</keyword>
<gene>
    <name evidence="1" type="ORF">COCHEDRAFT_1034498</name>
</gene>
<protein>
    <submittedName>
        <fullName evidence="1">Uncharacterized protein</fullName>
    </submittedName>
</protein>
<dbReference type="AlphaFoldDB" id="M2TJS0"/>